<dbReference type="GO" id="GO:0080115">
    <property type="term" value="F:myosin XI tail binding"/>
    <property type="evidence" value="ECO:0007669"/>
    <property type="project" value="UniProtKB-ARBA"/>
</dbReference>
<evidence type="ECO:0000313" key="9">
    <source>
        <dbReference type="Proteomes" id="UP000006729"/>
    </source>
</evidence>
<dbReference type="PANTHER" id="PTHR31448:SF39">
    <property type="entry name" value="MYOSIN-BINDING PROTEIN 4-RELATED"/>
    <property type="match status" value="1"/>
</dbReference>
<dbReference type="AlphaFoldDB" id="A0A3N7EZR9"/>
<feature type="region of interest" description="Disordered" evidence="6">
    <location>
        <begin position="738"/>
        <end position="805"/>
    </location>
</feature>
<evidence type="ECO:0000256" key="5">
    <source>
        <dbReference type="SAM" id="Coils"/>
    </source>
</evidence>
<feature type="compositionally biased region" description="Basic and acidic residues" evidence="6">
    <location>
        <begin position="400"/>
        <end position="415"/>
    </location>
</feature>
<evidence type="ECO:0000256" key="6">
    <source>
        <dbReference type="SAM" id="MobiDB-lite"/>
    </source>
</evidence>
<dbReference type="EMBL" id="CM009294">
    <property type="protein sequence ID" value="RQO90907.1"/>
    <property type="molecule type" value="Genomic_DNA"/>
</dbReference>
<dbReference type="InterPro" id="IPR007656">
    <property type="entry name" value="GTD-bd"/>
</dbReference>
<dbReference type="InterPro" id="IPR039306">
    <property type="entry name" value="MYOB"/>
</dbReference>
<keyword evidence="3" id="KW-1133">Transmembrane helix</keyword>
<feature type="domain" description="GTD-binding" evidence="7">
    <location>
        <begin position="554"/>
        <end position="652"/>
    </location>
</feature>
<evidence type="ECO:0000313" key="8">
    <source>
        <dbReference type="EMBL" id="RQO90907.1"/>
    </source>
</evidence>
<keyword evidence="2" id="KW-0812">Transmembrane</keyword>
<dbReference type="OrthoDB" id="1047602at2759"/>
<evidence type="ECO:0000256" key="3">
    <source>
        <dbReference type="ARBA" id="ARBA00022989"/>
    </source>
</evidence>
<evidence type="ECO:0000256" key="2">
    <source>
        <dbReference type="ARBA" id="ARBA00022692"/>
    </source>
</evidence>
<keyword evidence="4" id="KW-0472">Membrane</keyword>
<dbReference type="GO" id="GO:0016020">
    <property type="term" value="C:membrane"/>
    <property type="evidence" value="ECO:0007669"/>
    <property type="project" value="UniProtKB-SubCell"/>
</dbReference>
<dbReference type="PROSITE" id="PS51775">
    <property type="entry name" value="GTD_BINDING"/>
    <property type="match status" value="1"/>
</dbReference>
<feature type="compositionally biased region" description="Polar residues" evidence="6">
    <location>
        <begin position="741"/>
        <end position="752"/>
    </location>
</feature>
<proteinExistence type="predicted"/>
<dbReference type="Proteomes" id="UP000006729">
    <property type="component" value="Chromosome 5"/>
</dbReference>
<gene>
    <name evidence="8" type="ORF">POPTR_005G220600</name>
</gene>
<keyword evidence="9" id="KW-1185">Reference proteome</keyword>
<dbReference type="PANTHER" id="PTHR31448">
    <property type="entry name" value="MYOSIN-BINDING PROTEIN 2"/>
    <property type="match status" value="1"/>
</dbReference>
<feature type="compositionally biased region" description="Polar residues" evidence="6">
    <location>
        <begin position="782"/>
        <end position="794"/>
    </location>
</feature>
<name>A0A3N7EZR9_POPTR</name>
<feature type="coiled-coil region" evidence="5">
    <location>
        <begin position="828"/>
        <end position="855"/>
    </location>
</feature>
<sequence length="899" mass="100045">MNNSLFFLFLFSESRNSWSSSVFLVEMAPTGTSFVKVQRNLQRFMTVLQSAVSEWFLIFLLLIDAALSYLLTKFASYCRLQIPCMFCSRLDHFLGNEKPGFYKKVICSNHRSEISTLISCHIHGKLADGYGMCEECLLSSTMKSKSSTDINRLLMGKFGFDIGADGFENYLWSRELVSGSVGMRMCSCCNKPWRSRQPSNRVAQLKSPRSGMTKPNIPMPRHLTHRENIKKRRENFPGSVTSHRLVRCGYNPGSQVAYTELKFTSDSESEFPFSDDDEGRSISHIMKELKEEPIVSPKTLTDGIASEKMTYHSLKGLASDVEFNRQQADHENYPSALPQLISFDDFPSSSSVMDIHVGVSSVRSELMFPFSQNYNLSALSDLMSLAVPSSSNAVEGPLEASERKSANDIGTGDRQDISINKHKEISILTAPTRGGGQVANEVPSINSRSVDLIDVWKPAASGEDGESRTSMAKKQTANGPERVDMELPTENVFAEGPDLSSHNAITGIEGHDDELQMNNAVRSNGVQMLKTESTGSSGLESLDGSFFTEIEGESTIDRLKRQVESDRRHISALYKELEEERSASAISANQAMAMITRLQEEKAALHMEALQYLRMMEEQAEYDVEALEKANDLLAEKEKEIQDLEAEIDSLQLNLSNESTAETIHVESDDLKGKNMSLENTSPCYDDTIVPCSSSFREVLNDNEKPASVKSSLSEYEEEKFLISQRLKGLERKLHQFASHGGSQSMSDSDYSQEAAHGGHNVGESLDYEGSRTADQTKEDNLSMQKDSPVSNGSLPAHEMSSASVGKHQVVANNESNHLIFDGKKSSKQHKEIDLVVLENEISDLNGRLEALEFDRNFLEHAFNSLQSGKEGLQFVEEIVHHLQELRKIGMRNSSGSVP</sequence>
<dbReference type="InParanoid" id="A0A3N7EZR9"/>
<feature type="coiled-coil region" evidence="5">
    <location>
        <begin position="556"/>
        <end position="661"/>
    </location>
</feature>
<keyword evidence="5" id="KW-0175">Coiled coil</keyword>
<dbReference type="Pfam" id="PF04576">
    <property type="entry name" value="Zein-binding"/>
    <property type="match status" value="1"/>
</dbReference>
<dbReference type="STRING" id="3694.A0A3N7EZR9"/>
<evidence type="ECO:0000259" key="7">
    <source>
        <dbReference type="PROSITE" id="PS51775"/>
    </source>
</evidence>
<feature type="region of interest" description="Disordered" evidence="6">
    <location>
        <begin position="392"/>
        <end position="415"/>
    </location>
</feature>
<evidence type="ECO:0000256" key="1">
    <source>
        <dbReference type="ARBA" id="ARBA00004167"/>
    </source>
</evidence>
<feature type="compositionally biased region" description="Polar residues" evidence="6">
    <location>
        <begin position="468"/>
        <end position="478"/>
    </location>
</feature>
<feature type="region of interest" description="Disordered" evidence="6">
    <location>
        <begin position="199"/>
        <end position="220"/>
    </location>
</feature>
<accession>A0A3N7EZR9</accession>
<reference evidence="8 9" key="1">
    <citation type="journal article" date="2006" name="Science">
        <title>The genome of black cottonwood, Populus trichocarpa (Torr. &amp; Gray).</title>
        <authorList>
            <person name="Tuskan G.A."/>
            <person name="Difazio S."/>
            <person name="Jansson S."/>
            <person name="Bohlmann J."/>
            <person name="Grigoriev I."/>
            <person name="Hellsten U."/>
            <person name="Putnam N."/>
            <person name="Ralph S."/>
            <person name="Rombauts S."/>
            <person name="Salamov A."/>
            <person name="Schein J."/>
            <person name="Sterck L."/>
            <person name="Aerts A."/>
            <person name="Bhalerao R.R."/>
            <person name="Bhalerao R.P."/>
            <person name="Blaudez D."/>
            <person name="Boerjan W."/>
            <person name="Brun A."/>
            <person name="Brunner A."/>
            <person name="Busov V."/>
            <person name="Campbell M."/>
            <person name="Carlson J."/>
            <person name="Chalot M."/>
            <person name="Chapman J."/>
            <person name="Chen G.L."/>
            <person name="Cooper D."/>
            <person name="Coutinho P.M."/>
            <person name="Couturier J."/>
            <person name="Covert S."/>
            <person name="Cronk Q."/>
            <person name="Cunningham R."/>
            <person name="Davis J."/>
            <person name="Degroeve S."/>
            <person name="Dejardin A."/>
            <person name="Depamphilis C."/>
            <person name="Detter J."/>
            <person name="Dirks B."/>
            <person name="Dubchak I."/>
            <person name="Duplessis S."/>
            <person name="Ehlting J."/>
            <person name="Ellis B."/>
            <person name="Gendler K."/>
            <person name="Goodstein D."/>
            <person name="Gribskov M."/>
            <person name="Grimwood J."/>
            <person name="Groover A."/>
            <person name="Gunter L."/>
            <person name="Hamberger B."/>
            <person name="Heinze B."/>
            <person name="Helariutta Y."/>
            <person name="Henrissat B."/>
            <person name="Holligan D."/>
            <person name="Holt R."/>
            <person name="Huang W."/>
            <person name="Islam-Faridi N."/>
            <person name="Jones S."/>
            <person name="Jones-Rhoades M."/>
            <person name="Jorgensen R."/>
            <person name="Joshi C."/>
            <person name="Kangasjarvi J."/>
            <person name="Karlsson J."/>
            <person name="Kelleher C."/>
            <person name="Kirkpatrick R."/>
            <person name="Kirst M."/>
            <person name="Kohler A."/>
            <person name="Kalluri U."/>
            <person name="Larimer F."/>
            <person name="Leebens-Mack J."/>
            <person name="Leple J.C."/>
            <person name="Locascio P."/>
            <person name="Lou Y."/>
            <person name="Lucas S."/>
            <person name="Martin F."/>
            <person name="Montanini B."/>
            <person name="Napoli C."/>
            <person name="Nelson D.R."/>
            <person name="Nelson C."/>
            <person name="Nieminen K."/>
            <person name="Nilsson O."/>
            <person name="Pereda V."/>
            <person name="Peter G."/>
            <person name="Philippe R."/>
            <person name="Pilate G."/>
            <person name="Poliakov A."/>
            <person name="Razumovskaya J."/>
            <person name="Richardson P."/>
            <person name="Rinaldi C."/>
            <person name="Ritland K."/>
            <person name="Rouze P."/>
            <person name="Ryaboy D."/>
            <person name="Schmutz J."/>
            <person name="Schrader J."/>
            <person name="Segerman B."/>
            <person name="Shin H."/>
            <person name="Siddiqui A."/>
            <person name="Sterky F."/>
            <person name="Terry A."/>
            <person name="Tsai C.J."/>
            <person name="Uberbacher E."/>
            <person name="Unneberg P."/>
            <person name="Vahala J."/>
            <person name="Wall K."/>
            <person name="Wessler S."/>
            <person name="Yang G."/>
            <person name="Yin T."/>
            <person name="Douglas C."/>
            <person name="Marra M."/>
            <person name="Sandberg G."/>
            <person name="Van de Peer Y."/>
            <person name="Rokhsar D."/>
        </authorList>
    </citation>
    <scope>NUCLEOTIDE SEQUENCE [LARGE SCALE GENOMIC DNA]</scope>
    <source>
        <strain evidence="9">cv. Nisqually</strain>
    </source>
</reference>
<organism evidence="8 9">
    <name type="scientific">Populus trichocarpa</name>
    <name type="common">Western balsam poplar</name>
    <name type="synonym">Populus balsamifera subsp. trichocarpa</name>
    <dbReference type="NCBI Taxonomy" id="3694"/>
    <lineage>
        <taxon>Eukaryota</taxon>
        <taxon>Viridiplantae</taxon>
        <taxon>Streptophyta</taxon>
        <taxon>Embryophyta</taxon>
        <taxon>Tracheophyta</taxon>
        <taxon>Spermatophyta</taxon>
        <taxon>Magnoliopsida</taxon>
        <taxon>eudicotyledons</taxon>
        <taxon>Gunneridae</taxon>
        <taxon>Pentapetalae</taxon>
        <taxon>rosids</taxon>
        <taxon>fabids</taxon>
        <taxon>Malpighiales</taxon>
        <taxon>Salicaceae</taxon>
        <taxon>Saliceae</taxon>
        <taxon>Populus</taxon>
    </lineage>
</organism>
<feature type="compositionally biased region" description="Basic and acidic residues" evidence="6">
    <location>
        <begin position="769"/>
        <end position="781"/>
    </location>
</feature>
<evidence type="ECO:0000256" key="4">
    <source>
        <dbReference type="ARBA" id="ARBA00023136"/>
    </source>
</evidence>
<protein>
    <recommendedName>
        <fullName evidence="7">GTD-binding domain-containing protein</fullName>
    </recommendedName>
</protein>
<comment type="subcellular location">
    <subcellularLocation>
        <location evidence="1">Membrane</location>
        <topology evidence="1">Single-pass membrane protein</topology>
    </subcellularLocation>
</comment>
<feature type="region of interest" description="Disordered" evidence="6">
    <location>
        <begin position="459"/>
        <end position="482"/>
    </location>
</feature>